<dbReference type="WBParaSite" id="PTRK_0001162200.1">
    <property type="protein sequence ID" value="PTRK_0001162200.1"/>
    <property type="gene ID" value="PTRK_0001162200"/>
</dbReference>
<keyword evidence="1" id="KW-0812">Transmembrane</keyword>
<feature type="transmembrane region" description="Helical" evidence="1">
    <location>
        <begin position="201"/>
        <end position="221"/>
    </location>
</feature>
<accession>A0A0N4ZSZ0</accession>
<evidence type="ECO:0000313" key="2">
    <source>
        <dbReference type="Proteomes" id="UP000038045"/>
    </source>
</evidence>
<evidence type="ECO:0000313" key="3">
    <source>
        <dbReference type="WBParaSite" id="PTRK_0001162200.1"/>
    </source>
</evidence>
<keyword evidence="1" id="KW-0472">Membrane</keyword>
<keyword evidence="1" id="KW-1133">Transmembrane helix</keyword>
<name>A0A0N4ZSZ0_PARTI</name>
<evidence type="ECO:0000256" key="1">
    <source>
        <dbReference type="SAM" id="Phobius"/>
    </source>
</evidence>
<protein>
    <submittedName>
        <fullName evidence="3">Transmembrane protein</fullName>
    </submittedName>
</protein>
<reference evidence="3" key="1">
    <citation type="submission" date="2017-02" db="UniProtKB">
        <authorList>
            <consortium name="WormBaseParasite"/>
        </authorList>
    </citation>
    <scope>IDENTIFICATION</scope>
</reference>
<dbReference type="Proteomes" id="UP000038045">
    <property type="component" value="Unplaced"/>
</dbReference>
<sequence length="245" mass="28529">MKGCKKNITNLDLLFKAGNNLDMLLSEVKEPHKIVQRRFYKSKKEALTKIPINFDCFFNNPSTKNINKRPKYYKHNADTVSTIITKSEPTEHRTTKMIVNQQTEDITTICNNQNTLPNVVEESYSNYRNESLSHMVEAVRNCESQYKEEHSENDHYNEKINVNSNNVSEVEIHDSDGYDDVIINDEKISPKRLNILKKMDVKTCVWIFLSYAFLDTFIAVYYACTPLQMAFIAMSMGSLLFYKYT</sequence>
<dbReference type="AlphaFoldDB" id="A0A0N4ZSZ0"/>
<organism evidence="2 3">
    <name type="scientific">Parastrongyloides trichosuri</name>
    <name type="common">Possum-specific nematode worm</name>
    <dbReference type="NCBI Taxonomy" id="131310"/>
    <lineage>
        <taxon>Eukaryota</taxon>
        <taxon>Metazoa</taxon>
        <taxon>Ecdysozoa</taxon>
        <taxon>Nematoda</taxon>
        <taxon>Chromadorea</taxon>
        <taxon>Rhabditida</taxon>
        <taxon>Tylenchina</taxon>
        <taxon>Panagrolaimomorpha</taxon>
        <taxon>Strongyloidoidea</taxon>
        <taxon>Strongyloididae</taxon>
        <taxon>Parastrongyloides</taxon>
    </lineage>
</organism>
<proteinExistence type="predicted"/>
<keyword evidence="2" id="KW-1185">Reference proteome</keyword>